<feature type="chain" id="PRO_5046508135" evidence="1">
    <location>
        <begin position="19"/>
        <end position="177"/>
    </location>
</feature>
<keyword evidence="3" id="KW-1185">Reference proteome</keyword>
<feature type="signal peptide" evidence="1">
    <location>
        <begin position="1"/>
        <end position="18"/>
    </location>
</feature>
<protein>
    <submittedName>
        <fullName evidence="2">Uncharacterized protein</fullName>
    </submittedName>
</protein>
<evidence type="ECO:0000256" key="1">
    <source>
        <dbReference type="SAM" id="SignalP"/>
    </source>
</evidence>
<organism evidence="2 3">
    <name type="scientific">Chryseobacterium caseinilyticum</name>
    <dbReference type="NCBI Taxonomy" id="2771428"/>
    <lineage>
        <taxon>Bacteria</taxon>
        <taxon>Pseudomonadati</taxon>
        <taxon>Bacteroidota</taxon>
        <taxon>Flavobacteriia</taxon>
        <taxon>Flavobacteriales</taxon>
        <taxon>Weeksellaceae</taxon>
        <taxon>Chryseobacterium group</taxon>
        <taxon>Chryseobacterium</taxon>
    </lineage>
</organism>
<dbReference type="RefSeq" id="WP_191737407.1">
    <property type="nucleotide sequence ID" value="NZ_JACYFS010000004.1"/>
</dbReference>
<name>A0ABR8ZEK8_9FLAO</name>
<evidence type="ECO:0000313" key="3">
    <source>
        <dbReference type="Proteomes" id="UP000637299"/>
    </source>
</evidence>
<gene>
    <name evidence="2" type="ORF">IC610_13875</name>
</gene>
<accession>A0ABR8ZEK8</accession>
<sequence>MKKIFLTILMISASALSAQVIIGDAVGTAPANKKQSVLLEFANSNDKGIILPYVRKLPLNPTPGTLVLDSTVPTAAKVKLYDGNDWRVLSGESDMTLSLINQPLTATEGDAKAIIGSDTSSADGVLVLESDTKAMILPTVTDITNIVKPSPGMMVYVKGSKKYLAIFDGNKWAFWIP</sequence>
<keyword evidence="1" id="KW-0732">Signal</keyword>
<dbReference type="Proteomes" id="UP000637299">
    <property type="component" value="Unassembled WGS sequence"/>
</dbReference>
<reference evidence="2 3" key="1">
    <citation type="submission" date="2020-09" db="EMBL/GenBank/DDBJ databases">
        <title>Genome seq and assembly of Chryseobacterium sp.</title>
        <authorList>
            <person name="Chhetri G."/>
        </authorList>
    </citation>
    <scope>NUCLEOTIDE SEQUENCE [LARGE SCALE GENOMIC DNA]</scope>
    <source>
        <strain evidence="2 3">GCR10</strain>
    </source>
</reference>
<dbReference type="EMBL" id="JACYFS010000004">
    <property type="protein sequence ID" value="MBD8083504.1"/>
    <property type="molecule type" value="Genomic_DNA"/>
</dbReference>
<evidence type="ECO:0000313" key="2">
    <source>
        <dbReference type="EMBL" id="MBD8083504.1"/>
    </source>
</evidence>
<comment type="caution">
    <text evidence="2">The sequence shown here is derived from an EMBL/GenBank/DDBJ whole genome shotgun (WGS) entry which is preliminary data.</text>
</comment>
<proteinExistence type="predicted"/>